<dbReference type="Pfam" id="PF14103">
    <property type="entry name" value="DUF4276"/>
    <property type="match status" value="1"/>
</dbReference>
<dbReference type="RefSeq" id="WP_092834342.1">
    <property type="nucleotide sequence ID" value="NZ_CP028290.1"/>
</dbReference>
<gene>
    <name evidence="1" type="ORF">SAMN04489708_110142</name>
</gene>
<protein>
    <recommendedName>
        <fullName evidence="3">DUF4276 family protein</fullName>
    </recommendedName>
</protein>
<dbReference type="EMBL" id="FNJL01000010">
    <property type="protein sequence ID" value="SDP30633.1"/>
    <property type="molecule type" value="Genomic_DNA"/>
</dbReference>
<evidence type="ECO:0008006" key="3">
    <source>
        <dbReference type="Google" id="ProtNLM"/>
    </source>
</evidence>
<dbReference type="OrthoDB" id="1491662at2"/>
<organism evidence="1 2">
    <name type="scientific">Paracidovorax cattleyae</name>
    <dbReference type="NCBI Taxonomy" id="80868"/>
    <lineage>
        <taxon>Bacteria</taxon>
        <taxon>Pseudomonadati</taxon>
        <taxon>Pseudomonadota</taxon>
        <taxon>Betaproteobacteria</taxon>
        <taxon>Burkholderiales</taxon>
        <taxon>Comamonadaceae</taxon>
        <taxon>Paracidovorax</taxon>
    </lineage>
</organism>
<dbReference type="InterPro" id="IPR025455">
    <property type="entry name" value="DUF4276"/>
</dbReference>
<keyword evidence="2" id="KW-1185">Reference proteome</keyword>
<sequence length="197" mass="22262">MTTTRQRLLAIVEGEGDERAVPVLLRRILEHHGRYDVQVLKPQRRGELPKVKANFDRFFEAAILEDAAVLCVLDFDCEWCIDVEHEERSLKTMAHSIRADHPFEACFIVKEFESLFLCDEATTRLALPAISSEASFPTDPEGVRDAKGWLSAAQPKGMAYKPTTHQAKIASQLNLTHLAQHSPSFQRLDRAVLNLVQ</sequence>
<dbReference type="Proteomes" id="UP000199317">
    <property type="component" value="Unassembled WGS sequence"/>
</dbReference>
<evidence type="ECO:0000313" key="1">
    <source>
        <dbReference type="EMBL" id="SDP30633.1"/>
    </source>
</evidence>
<proteinExistence type="predicted"/>
<dbReference type="AlphaFoldDB" id="A0A1H0RMC1"/>
<name>A0A1H0RMC1_9BURK</name>
<reference evidence="2" key="1">
    <citation type="submission" date="2016-10" db="EMBL/GenBank/DDBJ databases">
        <authorList>
            <person name="Varghese N."/>
            <person name="Submissions S."/>
        </authorList>
    </citation>
    <scope>NUCLEOTIDE SEQUENCE [LARGE SCALE GENOMIC DNA]</scope>
    <source>
        <strain evidence="2">DSM 17101</strain>
    </source>
</reference>
<accession>A0A1H0RMC1</accession>
<evidence type="ECO:0000313" key="2">
    <source>
        <dbReference type="Proteomes" id="UP000199317"/>
    </source>
</evidence>